<reference evidence="1" key="1">
    <citation type="journal article" date="2020" name="Stud. Mycol.">
        <title>101 Dothideomycetes genomes: a test case for predicting lifestyles and emergence of pathogens.</title>
        <authorList>
            <person name="Haridas S."/>
            <person name="Albert R."/>
            <person name="Binder M."/>
            <person name="Bloem J."/>
            <person name="Labutti K."/>
            <person name="Salamov A."/>
            <person name="Andreopoulos B."/>
            <person name="Baker S."/>
            <person name="Barry K."/>
            <person name="Bills G."/>
            <person name="Bluhm B."/>
            <person name="Cannon C."/>
            <person name="Castanera R."/>
            <person name="Culley D."/>
            <person name="Daum C."/>
            <person name="Ezra D."/>
            <person name="Gonzalez J."/>
            <person name="Henrissat B."/>
            <person name="Kuo A."/>
            <person name="Liang C."/>
            <person name="Lipzen A."/>
            <person name="Lutzoni F."/>
            <person name="Magnuson J."/>
            <person name="Mondo S."/>
            <person name="Nolan M."/>
            <person name="Ohm R."/>
            <person name="Pangilinan J."/>
            <person name="Park H.-J."/>
            <person name="Ramirez L."/>
            <person name="Alfaro M."/>
            <person name="Sun H."/>
            <person name="Tritt A."/>
            <person name="Yoshinaga Y."/>
            <person name="Zwiers L.-H."/>
            <person name="Turgeon B."/>
            <person name="Goodwin S."/>
            <person name="Spatafora J."/>
            <person name="Crous P."/>
            <person name="Grigoriev I."/>
        </authorList>
    </citation>
    <scope>NUCLEOTIDE SEQUENCE</scope>
    <source>
        <strain evidence="1">CBS 107.79</strain>
    </source>
</reference>
<evidence type="ECO:0000313" key="1">
    <source>
        <dbReference type="EMBL" id="KAF1979718.1"/>
    </source>
</evidence>
<dbReference type="OrthoDB" id="3770800at2759"/>
<evidence type="ECO:0000313" key="2">
    <source>
        <dbReference type="Proteomes" id="UP000800036"/>
    </source>
</evidence>
<gene>
    <name evidence="1" type="ORF">BU23DRAFT_594902</name>
</gene>
<proteinExistence type="predicted"/>
<protein>
    <submittedName>
        <fullName evidence="1">Uncharacterized protein</fullName>
    </submittedName>
</protein>
<dbReference type="EMBL" id="ML976657">
    <property type="protein sequence ID" value="KAF1979718.1"/>
    <property type="molecule type" value="Genomic_DNA"/>
</dbReference>
<accession>A0A6A5VSK1</accession>
<keyword evidence="2" id="KW-1185">Reference proteome</keyword>
<dbReference type="Proteomes" id="UP000800036">
    <property type="component" value="Unassembled WGS sequence"/>
</dbReference>
<name>A0A6A5VSK1_9PLEO</name>
<organism evidence="1 2">
    <name type="scientific">Bimuria novae-zelandiae CBS 107.79</name>
    <dbReference type="NCBI Taxonomy" id="1447943"/>
    <lineage>
        <taxon>Eukaryota</taxon>
        <taxon>Fungi</taxon>
        <taxon>Dikarya</taxon>
        <taxon>Ascomycota</taxon>
        <taxon>Pezizomycotina</taxon>
        <taxon>Dothideomycetes</taxon>
        <taxon>Pleosporomycetidae</taxon>
        <taxon>Pleosporales</taxon>
        <taxon>Massarineae</taxon>
        <taxon>Didymosphaeriaceae</taxon>
        <taxon>Bimuria</taxon>
    </lineage>
</organism>
<dbReference type="AlphaFoldDB" id="A0A6A5VSK1"/>
<sequence>MAKAYVTESSRIGVNLSALRLTGFMDACCDFHLHFTQFVSCMKTPPVHLRAVHTTTAAIYKKAERTSSPLSTPTATEAVPVGLLTRCNETLAGDYAPEEVKYKCIDADSPNKKLEFWIKNYATGGRKVTEDNCILFLSNEINGCDQHIGDSTVDEINYSGYKTLVTEQSLIRSFPVPITPSYVQPSITSP</sequence>